<keyword evidence="6" id="KW-1185">Reference proteome</keyword>
<evidence type="ECO:0000313" key="6">
    <source>
        <dbReference type="Proteomes" id="UP000813385"/>
    </source>
</evidence>
<dbReference type="PANTHER" id="PTHR10366:SF579">
    <property type="entry name" value="3-BETA HYDROXYSTEROID DEHYDROGENASE_ISOMERASE FAMILY PROTEIN (AFU_ORTHOLOGUE AFUA_3G02250)"/>
    <property type="match status" value="1"/>
</dbReference>
<comment type="similarity">
    <text evidence="2">Belongs to the NAD(P)-dependent epimerase/dehydratase family. Dihydroflavonol-4-reductase subfamily.</text>
</comment>
<organism evidence="5 6">
    <name type="scientific">Plectosphaerella cucumerina</name>
    <dbReference type="NCBI Taxonomy" id="40658"/>
    <lineage>
        <taxon>Eukaryota</taxon>
        <taxon>Fungi</taxon>
        <taxon>Dikarya</taxon>
        <taxon>Ascomycota</taxon>
        <taxon>Pezizomycotina</taxon>
        <taxon>Sordariomycetes</taxon>
        <taxon>Hypocreomycetidae</taxon>
        <taxon>Glomerellales</taxon>
        <taxon>Plectosphaerellaceae</taxon>
        <taxon>Plectosphaerella</taxon>
    </lineage>
</organism>
<proteinExistence type="inferred from homology"/>
<evidence type="ECO:0000256" key="1">
    <source>
        <dbReference type="ARBA" id="ARBA00023002"/>
    </source>
</evidence>
<dbReference type="OrthoDB" id="2735536at2759"/>
<evidence type="ECO:0000256" key="3">
    <source>
        <dbReference type="SAM" id="MobiDB-lite"/>
    </source>
</evidence>
<dbReference type="GO" id="GO:0016616">
    <property type="term" value="F:oxidoreductase activity, acting on the CH-OH group of donors, NAD or NADP as acceptor"/>
    <property type="evidence" value="ECO:0007669"/>
    <property type="project" value="TreeGrafter"/>
</dbReference>
<feature type="domain" description="NAD-dependent epimerase/dehydratase" evidence="4">
    <location>
        <begin position="15"/>
        <end position="277"/>
    </location>
</feature>
<dbReference type="PANTHER" id="PTHR10366">
    <property type="entry name" value="NAD DEPENDENT EPIMERASE/DEHYDRATASE"/>
    <property type="match status" value="1"/>
</dbReference>
<dbReference type="Gene3D" id="3.40.50.720">
    <property type="entry name" value="NAD(P)-binding Rossmann-like Domain"/>
    <property type="match status" value="1"/>
</dbReference>
<dbReference type="Proteomes" id="UP000813385">
    <property type="component" value="Unassembled WGS sequence"/>
</dbReference>
<sequence>MPSTIPTPIMSPSVVLVTGANGFIAQHCVAQLLTAGYKVIGTVRSQAKVDKVLSLHSSHQNLSVVVVDDITSPDAYLSALQHPSLQPDAILHLAAPFTYATTDYERDLMIPAVKGSTAILDAAKSLSSVRRVVHTNSFAGIYDAAKGLQPGKTYTAADWSPLTYEDGVNAPAAAVAYRASKTVAERAAWDWMEANPSAPFDLVGLNPAMVFGAFLPGAEPASSAELNTSNQIVHAVITAGRDGEVPPTRGPVWVSVGDVARAHVAALMVPEAGGERYLLAAGVYCNQELADVARRREGNKKGSSSSRVPTGTPGAREADTHFGVDASATQRALGIKWQGLDDVMSELLPQLQSLA</sequence>
<protein>
    <recommendedName>
        <fullName evidence="4">NAD-dependent epimerase/dehydratase domain-containing protein</fullName>
    </recommendedName>
</protein>
<name>A0A8K0X0U9_9PEZI</name>
<dbReference type="SUPFAM" id="SSF51735">
    <property type="entry name" value="NAD(P)-binding Rossmann-fold domains"/>
    <property type="match status" value="1"/>
</dbReference>
<evidence type="ECO:0000256" key="2">
    <source>
        <dbReference type="ARBA" id="ARBA00023445"/>
    </source>
</evidence>
<dbReference type="AlphaFoldDB" id="A0A8K0X0U9"/>
<dbReference type="EMBL" id="JAGPXD010000005">
    <property type="protein sequence ID" value="KAH7353586.1"/>
    <property type="molecule type" value="Genomic_DNA"/>
</dbReference>
<comment type="caution">
    <text evidence="5">The sequence shown here is derived from an EMBL/GenBank/DDBJ whole genome shotgun (WGS) entry which is preliminary data.</text>
</comment>
<evidence type="ECO:0000259" key="4">
    <source>
        <dbReference type="Pfam" id="PF01370"/>
    </source>
</evidence>
<accession>A0A8K0X0U9</accession>
<keyword evidence="1" id="KW-0560">Oxidoreductase</keyword>
<feature type="region of interest" description="Disordered" evidence="3">
    <location>
        <begin position="295"/>
        <end position="323"/>
    </location>
</feature>
<dbReference type="InterPro" id="IPR036291">
    <property type="entry name" value="NAD(P)-bd_dom_sf"/>
</dbReference>
<gene>
    <name evidence="5" type="ORF">B0T11DRAFT_287071</name>
</gene>
<evidence type="ECO:0000313" key="5">
    <source>
        <dbReference type="EMBL" id="KAH7353586.1"/>
    </source>
</evidence>
<dbReference type="InterPro" id="IPR001509">
    <property type="entry name" value="Epimerase_deHydtase"/>
</dbReference>
<dbReference type="InterPro" id="IPR050425">
    <property type="entry name" value="NAD(P)_dehydrat-like"/>
</dbReference>
<dbReference type="Pfam" id="PF01370">
    <property type="entry name" value="Epimerase"/>
    <property type="match status" value="1"/>
</dbReference>
<reference evidence="5" key="1">
    <citation type="journal article" date="2021" name="Nat. Commun.">
        <title>Genetic determinants of endophytism in the Arabidopsis root mycobiome.</title>
        <authorList>
            <person name="Mesny F."/>
            <person name="Miyauchi S."/>
            <person name="Thiergart T."/>
            <person name="Pickel B."/>
            <person name="Atanasova L."/>
            <person name="Karlsson M."/>
            <person name="Huettel B."/>
            <person name="Barry K.W."/>
            <person name="Haridas S."/>
            <person name="Chen C."/>
            <person name="Bauer D."/>
            <person name="Andreopoulos W."/>
            <person name="Pangilinan J."/>
            <person name="LaButti K."/>
            <person name="Riley R."/>
            <person name="Lipzen A."/>
            <person name="Clum A."/>
            <person name="Drula E."/>
            <person name="Henrissat B."/>
            <person name="Kohler A."/>
            <person name="Grigoriev I.V."/>
            <person name="Martin F.M."/>
            <person name="Hacquard S."/>
        </authorList>
    </citation>
    <scope>NUCLEOTIDE SEQUENCE</scope>
    <source>
        <strain evidence="5">MPI-CAGE-AT-0016</strain>
    </source>
</reference>